<evidence type="ECO:0000256" key="1">
    <source>
        <dbReference type="ARBA" id="ARBA00004123"/>
    </source>
</evidence>
<keyword evidence="4" id="KW-0804">Transcription</keyword>
<keyword evidence="5" id="KW-0539">Nucleus</keyword>
<evidence type="ECO:0000256" key="6">
    <source>
        <dbReference type="SAM" id="MobiDB-lite"/>
    </source>
</evidence>
<dbReference type="GO" id="GO:0005634">
    <property type="term" value="C:nucleus"/>
    <property type="evidence" value="ECO:0007669"/>
    <property type="project" value="UniProtKB-SubCell"/>
</dbReference>
<protein>
    <submittedName>
        <fullName evidence="10">DEBR0S4_09472g1_1</fullName>
    </submittedName>
</protein>
<dbReference type="SUPFAM" id="SSF46785">
    <property type="entry name" value="Winged helix' DNA-binding domain"/>
    <property type="match status" value="1"/>
</dbReference>
<comment type="subcellular location">
    <subcellularLocation>
        <location evidence="1">Nucleus</location>
    </subcellularLocation>
</comment>
<evidence type="ECO:0000313" key="11">
    <source>
        <dbReference type="Proteomes" id="UP000478008"/>
    </source>
</evidence>
<dbReference type="EMBL" id="CABFWN010000004">
    <property type="protein sequence ID" value="VUG19061.1"/>
    <property type="molecule type" value="Genomic_DNA"/>
</dbReference>
<accession>A0A7D9H0S8</accession>
<feature type="region of interest" description="Disordered" evidence="6">
    <location>
        <begin position="298"/>
        <end position="322"/>
    </location>
</feature>
<evidence type="ECO:0000256" key="5">
    <source>
        <dbReference type="ARBA" id="ARBA00023242"/>
    </source>
</evidence>
<evidence type="ECO:0000259" key="7">
    <source>
        <dbReference type="Pfam" id="PF04182"/>
    </source>
</evidence>
<sequence>MTAMPKCLSPDEIVNFILESLCVCGFNGVELAQIWTLCEDKINPLDDFYKTLIWTWLMGDKYFKVFVIDDGKKKPKNSHRLPLKLVSKDTFITYQDLCNQYEEGKIRFKADEDKQSIYLTGVPLKNNSLGQMPYELLMHIAKSRGHGITSVDLIKESGQDKRSLTSRLNVLEDHKYIQKTPTIASGVRTYVMVHFRFRDNFENIPVRFEKYDMMQNVMIELGKAPNGVRVISDLMKQVGADNNRYDRRRFHSIIRSLGSKGFLEEIVVVHEETQKTFVGAKLLKKLPPDFTQKEIKAQFNSLSPQKGEKPVPTDSDTKQESASISNEGVLYNKIFPLPNQIYDLVKSERGISATDIEVKINGKYRTRVFASALNGCTVESPIKGESHQIIRQLCYESKQRFFRMYVLRDFVQLDCLNMSDYISDTPPKLDGIFTKSLVEISADEVKSQHKRRCRLFDPDSAHPLFFWSSYRGKLLRKHASPVRKVDEFKSGDDKLVLSIRKSGVRVVKKDTNFEQMAIDNALLQPVVGEEDATSSTERRIAQLATSGSEVSNELPPSVATLVQNVYTDNPVESSESAERTEKNKEDGNSENKKRIPIFVDKGPRARRKVLSELVNSKGYQIFNGDLCKKISKAMSVDYLIDRRTVIKDAIYLESNGKVRIVKKGAPGKKVLTILFTVDERMTEAKVEKVFRHYQNLPILKARHHIKGEKIDFQKVKFFKKPNLTLKLRKSKKVDKEKRLRKSRIGILKSRYLFEHGEKRLKRKSSALEAEPSEHDLLKPLMRNKKRKKLSVRNKHVSSATHPGMKKKRTSVKLDRKYIMLYIRGVIISQSLSTGQNIEWPRVAALFGGRYTAEMLRRQWPRHKRMMGFRGLQQARRNWENALLSAVEAGKIKEDDLLDYDLRKLIDIWQEEDPDFVANRTNFVLYSDYDLNLKNTSFKLFHLSRSDELFKDALSIIDKEVTYANASFTYPIDSTDEERQIEGAIVPSELEKAKSKLKALFATGANDFSSDKARKLFPDSSSVMYSKALSELEDEKAIAFLGEDSKIKFTLTDKLLSIADCKMDDAFFKNAANLYDTLEQIVGLKKGIVLSKTSNNGCFAALYNLFAYNMVQLTRVDQAPPSLKSYSTKSQDRRKLESDFVISDLVPFTVHTLQKVSVPVGPPCSRLWINLDGKFNGVLWTRSVCVLIWCIVFRPGVRLLALCQRMAPFLEKFEVRILLDWLVERRVARKGAYSGYWIQPSWFLALKNEL</sequence>
<dbReference type="GO" id="GO:0006384">
    <property type="term" value="P:transcription initiation at RNA polymerase III promoter"/>
    <property type="evidence" value="ECO:0007669"/>
    <property type="project" value="InterPro"/>
</dbReference>
<feature type="region of interest" description="Disordered" evidence="6">
    <location>
        <begin position="569"/>
        <end position="594"/>
    </location>
</feature>
<dbReference type="Pfam" id="PF04182">
    <property type="entry name" value="B-block_TFIIIC"/>
    <property type="match status" value="1"/>
</dbReference>
<dbReference type="PANTHER" id="PTHR15180:SF1">
    <property type="entry name" value="GENERAL TRANSCRIPTION FACTOR 3C POLYPEPTIDE 1"/>
    <property type="match status" value="1"/>
</dbReference>
<dbReference type="Pfam" id="PF20222">
    <property type="entry name" value="DUF6581"/>
    <property type="match status" value="1"/>
</dbReference>
<keyword evidence="2" id="KW-0597">Phosphoprotein</keyword>
<feature type="domain" description="B-block binding subunit of TFIIIC" evidence="7">
    <location>
        <begin position="131"/>
        <end position="198"/>
    </location>
</feature>
<keyword evidence="11" id="KW-1185">Reference proteome</keyword>
<evidence type="ECO:0000313" key="10">
    <source>
        <dbReference type="EMBL" id="VUG19061.1"/>
    </source>
</evidence>
<dbReference type="InterPro" id="IPR007309">
    <property type="entry name" value="TFIIIC_Bblock-bd"/>
</dbReference>
<organism evidence="10 11">
    <name type="scientific">Dekkera bruxellensis</name>
    <name type="common">Brettanomyces custersii</name>
    <dbReference type="NCBI Taxonomy" id="5007"/>
    <lineage>
        <taxon>Eukaryota</taxon>
        <taxon>Fungi</taxon>
        <taxon>Dikarya</taxon>
        <taxon>Ascomycota</taxon>
        <taxon>Saccharomycotina</taxon>
        <taxon>Pichiomycetes</taxon>
        <taxon>Pichiales</taxon>
        <taxon>Pichiaceae</taxon>
        <taxon>Brettanomyces</taxon>
    </lineage>
</organism>
<dbReference type="Pfam" id="PF24538">
    <property type="entry name" value="DUF7599"/>
    <property type="match status" value="1"/>
</dbReference>
<dbReference type="GO" id="GO:0042791">
    <property type="term" value="P:5S class rRNA transcription by RNA polymerase III"/>
    <property type="evidence" value="ECO:0007669"/>
    <property type="project" value="TreeGrafter"/>
</dbReference>
<name>A0A7D9H0S8_DEKBR</name>
<evidence type="ECO:0000259" key="8">
    <source>
        <dbReference type="Pfam" id="PF20222"/>
    </source>
</evidence>
<evidence type="ECO:0000259" key="9">
    <source>
        <dbReference type="Pfam" id="PF24538"/>
    </source>
</evidence>
<dbReference type="Proteomes" id="UP000478008">
    <property type="component" value="Unassembled WGS sequence"/>
</dbReference>
<evidence type="ECO:0000256" key="2">
    <source>
        <dbReference type="ARBA" id="ARBA00022553"/>
    </source>
</evidence>
<keyword evidence="3" id="KW-0238">DNA-binding</keyword>
<dbReference type="InterPro" id="IPR056020">
    <property type="entry name" value="DUF7599"/>
</dbReference>
<dbReference type="PANTHER" id="PTHR15180">
    <property type="entry name" value="GENERAL TRANSCRIPTION FACTOR 3C POLYPEPTIDE 1"/>
    <property type="match status" value="1"/>
</dbReference>
<feature type="compositionally biased region" description="Basic and acidic residues" evidence="6">
    <location>
        <begin position="306"/>
        <end position="319"/>
    </location>
</feature>
<gene>
    <name evidence="10" type="ORF">DEBR0S4_09472G</name>
</gene>
<proteinExistence type="predicted"/>
<feature type="compositionally biased region" description="Basic and acidic residues" evidence="6">
    <location>
        <begin position="576"/>
        <end position="593"/>
    </location>
</feature>
<reference evidence="10 11" key="1">
    <citation type="submission" date="2019-07" db="EMBL/GenBank/DDBJ databases">
        <authorList>
            <person name="Friedrich A."/>
            <person name="Schacherer J."/>
        </authorList>
    </citation>
    <scope>NUCLEOTIDE SEQUENCE [LARGE SCALE GENOMIC DNA]</scope>
</reference>
<dbReference type="GO" id="GO:0000127">
    <property type="term" value="C:transcription factor TFIIIC complex"/>
    <property type="evidence" value="ECO:0007669"/>
    <property type="project" value="InterPro"/>
</dbReference>
<dbReference type="InterPro" id="IPR046488">
    <property type="entry name" value="Sfc3/Tfc3_C"/>
</dbReference>
<evidence type="ECO:0000256" key="4">
    <source>
        <dbReference type="ARBA" id="ARBA00023163"/>
    </source>
</evidence>
<feature type="domain" description="Transcription factor tau subunit sfc3/Tfc3 C-terminal" evidence="8">
    <location>
        <begin position="808"/>
        <end position="1201"/>
    </location>
</feature>
<evidence type="ECO:0000256" key="3">
    <source>
        <dbReference type="ARBA" id="ARBA00023125"/>
    </source>
</evidence>
<dbReference type="GO" id="GO:0003677">
    <property type="term" value="F:DNA binding"/>
    <property type="evidence" value="ECO:0007669"/>
    <property type="project" value="UniProtKB-KW"/>
</dbReference>
<dbReference type="InterPro" id="IPR044210">
    <property type="entry name" value="Tfc3-like"/>
</dbReference>
<dbReference type="AlphaFoldDB" id="A0A7D9H0S8"/>
<dbReference type="InterPro" id="IPR036390">
    <property type="entry name" value="WH_DNA-bd_sf"/>
</dbReference>
<feature type="domain" description="DUF7599" evidence="9">
    <location>
        <begin position="212"/>
        <end position="289"/>
    </location>
</feature>